<dbReference type="InterPro" id="IPR008928">
    <property type="entry name" value="6-hairpin_glycosidase_sf"/>
</dbReference>
<dbReference type="AlphaFoldDB" id="A0A369W212"/>
<keyword evidence="2" id="KW-1185">Reference proteome</keyword>
<comment type="caution">
    <text evidence="1">The sequence shown here is derived from an EMBL/GenBank/DDBJ whole genome shotgun (WGS) entry which is preliminary data.</text>
</comment>
<gene>
    <name evidence="1" type="ORF">DVW87_00710</name>
</gene>
<protein>
    <submittedName>
        <fullName evidence="1">Uncharacterized protein</fullName>
    </submittedName>
</protein>
<reference evidence="1 2" key="1">
    <citation type="submission" date="2018-07" db="EMBL/GenBank/DDBJ databases">
        <title>a novel species of Sphingomonas isolated from the rhizosphere soil of Araceae plant.</title>
        <authorList>
            <person name="Zhiyong W."/>
            <person name="Qinglan Z."/>
            <person name="Zhiwei F."/>
            <person name="Ding X."/>
            <person name="Gejiao W."/>
            <person name="Shixue Z."/>
        </authorList>
    </citation>
    <scope>NUCLEOTIDE SEQUENCE [LARGE SCALE GENOMIC DNA]</scope>
    <source>
        <strain evidence="1 2">WZY 27</strain>
    </source>
</reference>
<accession>A0A369W212</accession>
<name>A0A369W212_9SPHN</name>
<evidence type="ECO:0000313" key="2">
    <source>
        <dbReference type="Proteomes" id="UP000253918"/>
    </source>
</evidence>
<proteinExistence type="predicted"/>
<evidence type="ECO:0000313" key="1">
    <source>
        <dbReference type="EMBL" id="RDE07400.1"/>
    </source>
</evidence>
<dbReference type="Proteomes" id="UP000253918">
    <property type="component" value="Unassembled WGS sequence"/>
</dbReference>
<dbReference type="EMBL" id="QQNB01000001">
    <property type="protein sequence ID" value="RDE07400.1"/>
    <property type="molecule type" value="Genomic_DNA"/>
</dbReference>
<dbReference type="GO" id="GO:0005975">
    <property type="term" value="P:carbohydrate metabolic process"/>
    <property type="evidence" value="ECO:0007669"/>
    <property type="project" value="InterPro"/>
</dbReference>
<dbReference type="OrthoDB" id="7520791at2"/>
<dbReference type="SUPFAM" id="SSF48208">
    <property type="entry name" value="Six-hairpin glycosidases"/>
    <property type="match status" value="1"/>
</dbReference>
<organism evidence="1 2">
    <name type="scientific">Sphingomonas aracearum</name>
    <dbReference type="NCBI Taxonomy" id="2283317"/>
    <lineage>
        <taxon>Bacteria</taxon>
        <taxon>Pseudomonadati</taxon>
        <taxon>Pseudomonadota</taxon>
        <taxon>Alphaproteobacteria</taxon>
        <taxon>Sphingomonadales</taxon>
        <taxon>Sphingomonadaceae</taxon>
        <taxon>Sphingomonas</taxon>
    </lineage>
</organism>
<sequence length="740" mass="82891">MATTAVEKAAAPVSPYLLAFRDTLGSGGDALARFDLGELQVEVRTSADSIFAIVRRPGKGGLAVRVAFLAAPFRCRSLRREAGEAARLEAVSGAGKHLVTFFKQKDSLERLRIVVRFTPSNRMTLPFVPRDLYPLGRNDDPLQAKGNVEAAQRGHNAALLYFRIDEPAFGNVLYLQDLTALNDYFRATGTTPDGVVGGEWPELGYLVPTPSRDAGTSRVALQPDEPVTLSDLILVFRHEAPPHERESARQFVQMLGTAYKMLDLPPVQYRDWVERAEQSARDLAEAPEATVRHYGHLYVHPYTAGEYPDVMVQMSVIAALHSWGKWRGEPLPLEAELKKGLKKFFDPELRTMRRYLPNVGKEKDADAVDSWYLYHPLLNLGNLALNGDEDARALFMGSIEYGIRAAQHFDYRWPVQFNVTDFTVIEETAPADGRGQTDVGGVYAWVMLQAFELTDDKRYLDEAKAAIEAALGLRFNINYQANLTAWGAAACMRLWRITNREVYLEQSYVYLASFLHNCVLWDSQVGHATTYETFLAVTCLQDAPYMAMFECFDSFLAFEKYLNDSGPDLEPEARMLLSEYCKYALSRAWSYYPDALPPEVLAEKPREPNGHIDRALSFPLEDLYPDGQPAGQVGQEVYGVGAAFIFASRAFHKVEGAPFLLFCDYLLRGVERTGDRALTITLDGGETCTANLRVVRLKRRKLTRTTVTTADADAIRPHHSSDDRIDFHVPASGRLVITWD</sequence>